<keyword evidence="4" id="KW-1185">Reference proteome</keyword>
<evidence type="ECO:0000313" key="4">
    <source>
        <dbReference type="Proteomes" id="UP000799428"/>
    </source>
</evidence>
<protein>
    <submittedName>
        <fullName evidence="3">Uncharacterized protein</fullName>
    </submittedName>
</protein>
<feature type="transmembrane region" description="Helical" evidence="2">
    <location>
        <begin position="441"/>
        <end position="462"/>
    </location>
</feature>
<feature type="compositionally biased region" description="Basic and acidic residues" evidence="1">
    <location>
        <begin position="332"/>
        <end position="343"/>
    </location>
</feature>
<feature type="compositionally biased region" description="Acidic residues" evidence="1">
    <location>
        <begin position="344"/>
        <end position="355"/>
    </location>
</feature>
<gene>
    <name evidence="3" type="ORF">K504DRAFT_509350</name>
</gene>
<evidence type="ECO:0000256" key="2">
    <source>
        <dbReference type="SAM" id="Phobius"/>
    </source>
</evidence>
<feature type="transmembrane region" description="Helical" evidence="2">
    <location>
        <begin position="20"/>
        <end position="40"/>
    </location>
</feature>
<sequence length="558" mass="65133">MSDNATFTGWQKEPTTRGTFIIVSVPLACLFTCVWTAVHLNLPKPHEGDWLCWPQLFRRIKWFTIGVFLPEIIAWCAYRQYREAEKLDNFIQNTRHEKRREKRRKRDEDWVKYFRRIFFPKSDKPEVVEDGNPRCTQRKHHWTFIHSFYAVMGGFAVDISGLPENERFLPNGQTRVALTISGVAALFNKNPEFVPDIPRSYLDDKSKLGSFGKGMLVFELVLFFTQCIRRWRNHLGVSLFEINVLTHVFFALIACGLWWNKPLDVDRPVLIEDKKVHEAIALMCILNDFNIEKLSIQAQTVQEHQEIFFKIKDPRVRDHQTQNDNHPAQRGLEQHDEGQHDVEQHDEEQHDEEQPGDSTFGFKFKIDTKKSPLKEDPAFSNCCRLARSMLIGGKNYEILFRPHQWERFLLTRIPNWPKETQDLDQSKHVINDIHIPFFQSYFQFPVCQLVILAVAGLVYAGIHEKIRPKDHPSKALKNLSNVSTYGLFAISGLLFILIAPMWRFPQVYKPHPKPCRVALHVCLVLYILAKIAMLVGCCWSLNYLDPSIIKTGQPLPWM</sequence>
<organism evidence="3 4">
    <name type="scientific">Pleomassaria siparia CBS 279.74</name>
    <dbReference type="NCBI Taxonomy" id="1314801"/>
    <lineage>
        <taxon>Eukaryota</taxon>
        <taxon>Fungi</taxon>
        <taxon>Dikarya</taxon>
        <taxon>Ascomycota</taxon>
        <taxon>Pezizomycotina</taxon>
        <taxon>Dothideomycetes</taxon>
        <taxon>Pleosporomycetidae</taxon>
        <taxon>Pleosporales</taxon>
        <taxon>Pleomassariaceae</taxon>
        <taxon>Pleomassaria</taxon>
    </lineage>
</organism>
<keyword evidence="2" id="KW-0472">Membrane</keyword>
<dbReference type="EMBL" id="MU005764">
    <property type="protein sequence ID" value="KAF2714369.1"/>
    <property type="molecule type" value="Genomic_DNA"/>
</dbReference>
<accession>A0A6G1KNF5</accession>
<evidence type="ECO:0000313" key="3">
    <source>
        <dbReference type="EMBL" id="KAF2714369.1"/>
    </source>
</evidence>
<feature type="transmembrane region" description="Helical" evidence="2">
    <location>
        <begin position="60"/>
        <end position="78"/>
    </location>
</feature>
<feature type="transmembrane region" description="Helical" evidence="2">
    <location>
        <begin position="482"/>
        <end position="502"/>
    </location>
</feature>
<name>A0A6G1KNF5_9PLEO</name>
<feature type="region of interest" description="Disordered" evidence="1">
    <location>
        <begin position="316"/>
        <end position="361"/>
    </location>
</feature>
<dbReference type="OrthoDB" id="3061561at2759"/>
<evidence type="ECO:0000256" key="1">
    <source>
        <dbReference type="SAM" id="MobiDB-lite"/>
    </source>
</evidence>
<dbReference type="PANTHER" id="PTHR35043:SF9">
    <property type="match status" value="1"/>
</dbReference>
<dbReference type="PANTHER" id="PTHR35043">
    <property type="entry name" value="TRANSCRIPTION FACTOR DOMAIN-CONTAINING PROTEIN"/>
    <property type="match status" value="1"/>
</dbReference>
<keyword evidence="2" id="KW-0812">Transmembrane</keyword>
<keyword evidence="2" id="KW-1133">Transmembrane helix</keyword>
<feature type="transmembrane region" description="Helical" evidence="2">
    <location>
        <begin position="240"/>
        <end position="259"/>
    </location>
</feature>
<proteinExistence type="predicted"/>
<dbReference type="Proteomes" id="UP000799428">
    <property type="component" value="Unassembled WGS sequence"/>
</dbReference>
<feature type="transmembrane region" description="Helical" evidence="2">
    <location>
        <begin position="517"/>
        <end position="541"/>
    </location>
</feature>
<reference evidence="3" key="1">
    <citation type="journal article" date="2020" name="Stud. Mycol.">
        <title>101 Dothideomycetes genomes: a test case for predicting lifestyles and emergence of pathogens.</title>
        <authorList>
            <person name="Haridas S."/>
            <person name="Albert R."/>
            <person name="Binder M."/>
            <person name="Bloem J."/>
            <person name="Labutti K."/>
            <person name="Salamov A."/>
            <person name="Andreopoulos B."/>
            <person name="Baker S."/>
            <person name="Barry K."/>
            <person name="Bills G."/>
            <person name="Bluhm B."/>
            <person name="Cannon C."/>
            <person name="Castanera R."/>
            <person name="Culley D."/>
            <person name="Daum C."/>
            <person name="Ezra D."/>
            <person name="Gonzalez J."/>
            <person name="Henrissat B."/>
            <person name="Kuo A."/>
            <person name="Liang C."/>
            <person name="Lipzen A."/>
            <person name="Lutzoni F."/>
            <person name="Magnuson J."/>
            <person name="Mondo S."/>
            <person name="Nolan M."/>
            <person name="Ohm R."/>
            <person name="Pangilinan J."/>
            <person name="Park H.-J."/>
            <person name="Ramirez L."/>
            <person name="Alfaro M."/>
            <person name="Sun H."/>
            <person name="Tritt A."/>
            <person name="Yoshinaga Y."/>
            <person name="Zwiers L.-H."/>
            <person name="Turgeon B."/>
            <person name="Goodwin S."/>
            <person name="Spatafora J."/>
            <person name="Crous P."/>
            <person name="Grigoriev I."/>
        </authorList>
    </citation>
    <scope>NUCLEOTIDE SEQUENCE</scope>
    <source>
        <strain evidence="3">CBS 279.74</strain>
    </source>
</reference>
<dbReference type="AlphaFoldDB" id="A0A6G1KNF5"/>